<dbReference type="FunFam" id="1.25.40.20:FF:000069">
    <property type="entry name" value="Glutaminase, isoform E"/>
    <property type="match status" value="1"/>
</dbReference>
<dbReference type="GO" id="GO:0006537">
    <property type="term" value="P:glutamate biosynthetic process"/>
    <property type="evidence" value="ECO:0007669"/>
    <property type="project" value="TreeGrafter"/>
</dbReference>
<keyword evidence="6" id="KW-0040">ANK repeat</keyword>
<dbReference type="InterPro" id="IPR002110">
    <property type="entry name" value="Ankyrin_rpt"/>
</dbReference>
<comment type="caution">
    <text evidence="7">The sequence shown here is derived from an EMBL/GenBank/DDBJ whole genome shotgun (WGS) entry which is preliminary data.</text>
</comment>
<evidence type="ECO:0000256" key="3">
    <source>
        <dbReference type="ARBA" id="ARBA00012918"/>
    </source>
</evidence>
<dbReference type="PROSITE" id="PS50297">
    <property type="entry name" value="ANK_REP_REGION"/>
    <property type="match status" value="1"/>
</dbReference>
<dbReference type="Proteomes" id="UP000271974">
    <property type="component" value="Unassembled WGS sequence"/>
</dbReference>
<dbReference type="PANTHER" id="PTHR12544:SF29">
    <property type="entry name" value="GLUTAMINASE"/>
    <property type="match status" value="1"/>
</dbReference>
<dbReference type="Gene3D" id="1.25.40.20">
    <property type="entry name" value="Ankyrin repeat-containing domain"/>
    <property type="match status" value="1"/>
</dbReference>
<evidence type="ECO:0000256" key="2">
    <source>
        <dbReference type="ARBA" id="ARBA00011881"/>
    </source>
</evidence>
<proteinExistence type="inferred from homology"/>
<evidence type="ECO:0000313" key="8">
    <source>
        <dbReference type="Proteomes" id="UP000271974"/>
    </source>
</evidence>
<dbReference type="Pfam" id="PF12796">
    <property type="entry name" value="Ank_2"/>
    <property type="match status" value="1"/>
</dbReference>
<dbReference type="SMART" id="SM00248">
    <property type="entry name" value="ANK"/>
    <property type="match status" value="1"/>
</dbReference>
<feature type="repeat" description="ANK" evidence="6">
    <location>
        <begin position="259"/>
        <end position="282"/>
    </location>
</feature>
<comment type="catalytic activity">
    <reaction evidence="5">
        <text>L-glutamine + H2O = L-glutamate + NH4(+)</text>
        <dbReference type="Rhea" id="RHEA:15889"/>
        <dbReference type="ChEBI" id="CHEBI:15377"/>
        <dbReference type="ChEBI" id="CHEBI:28938"/>
        <dbReference type="ChEBI" id="CHEBI:29985"/>
        <dbReference type="ChEBI" id="CHEBI:58359"/>
        <dbReference type="EC" id="3.5.1.2"/>
    </reaction>
</comment>
<sequence>DRPHNPMVNAGAVVICALLKQGMNVADKFEYNQQKLKQLCGNEYISFNNSVFLSERQTADRNFALGYYMKENQCFPKGTNLHEILDFYFQLCSVELNCESGAVIGATLANGGICPTTGNKVLEPYCIRDTLSLMLSCGMYDYSGQFAFKVGLPGKSGVSGGIMLVVPNVMGIFMWSPPLDHYGNSVRGIQFCEDLVSNFNFHNYDNLRHTPRKKDPRVQTVDQQANMVVTLLFSAYNGDVTAIRRCALLGMDMSHADYDGRTALHVAAAEGHYPVVEFLLEKCKCSPTLVDRWGFMPIDDAKRFHHTKTQELLLAYMEKEKLKSSKEPVLLSSEEINA</sequence>
<dbReference type="SUPFAM" id="SSF56601">
    <property type="entry name" value="beta-lactamase/transpeptidase-like"/>
    <property type="match status" value="1"/>
</dbReference>
<dbReference type="Pfam" id="PF04960">
    <property type="entry name" value="Glutaminase"/>
    <property type="match status" value="1"/>
</dbReference>
<comment type="similarity">
    <text evidence="1">Belongs to the glutaminase family.</text>
</comment>
<dbReference type="GO" id="GO:0004359">
    <property type="term" value="F:glutaminase activity"/>
    <property type="evidence" value="ECO:0007669"/>
    <property type="project" value="UniProtKB-EC"/>
</dbReference>
<organism evidence="7 8">
    <name type="scientific">Elysia chlorotica</name>
    <name type="common">Eastern emerald elysia</name>
    <name type="synonym">Sea slug</name>
    <dbReference type="NCBI Taxonomy" id="188477"/>
    <lineage>
        <taxon>Eukaryota</taxon>
        <taxon>Metazoa</taxon>
        <taxon>Spiralia</taxon>
        <taxon>Lophotrochozoa</taxon>
        <taxon>Mollusca</taxon>
        <taxon>Gastropoda</taxon>
        <taxon>Heterobranchia</taxon>
        <taxon>Euthyneura</taxon>
        <taxon>Panpulmonata</taxon>
        <taxon>Sacoglossa</taxon>
        <taxon>Placobranchoidea</taxon>
        <taxon>Plakobranchidae</taxon>
        <taxon>Elysia</taxon>
    </lineage>
</organism>
<feature type="non-terminal residue" evidence="7">
    <location>
        <position position="1"/>
    </location>
</feature>
<dbReference type="GO" id="GO:0006543">
    <property type="term" value="P:L-glutamine catabolic process"/>
    <property type="evidence" value="ECO:0007669"/>
    <property type="project" value="TreeGrafter"/>
</dbReference>
<name>A0A3S1A1P4_ELYCH</name>
<dbReference type="InterPro" id="IPR012338">
    <property type="entry name" value="Beta-lactam/transpept-like"/>
</dbReference>
<dbReference type="SUPFAM" id="SSF48403">
    <property type="entry name" value="Ankyrin repeat"/>
    <property type="match status" value="1"/>
</dbReference>
<comment type="subunit">
    <text evidence="2">Homotetramer.</text>
</comment>
<keyword evidence="4" id="KW-0378">Hydrolase</keyword>
<dbReference type="PANTHER" id="PTHR12544">
    <property type="entry name" value="GLUTAMINASE"/>
    <property type="match status" value="1"/>
</dbReference>
<dbReference type="InterPro" id="IPR036770">
    <property type="entry name" value="Ankyrin_rpt-contain_sf"/>
</dbReference>
<dbReference type="InterPro" id="IPR015868">
    <property type="entry name" value="Glutaminase"/>
</dbReference>
<evidence type="ECO:0000313" key="7">
    <source>
        <dbReference type="EMBL" id="RUS91616.1"/>
    </source>
</evidence>
<evidence type="ECO:0000256" key="5">
    <source>
        <dbReference type="ARBA" id="ARBA00049534"/>
    </source>
</evidence>
<evidence type="ECO:0000256" key="4">
    <source>
        <dbReference type="ARBA" id="ARBA00022801"/>
    </source>
</evidence>
<dbReference type="EC" id="3.5.1.2" evidence="3"/>
<evidence type="ECO:0000256" key="1">
    <source>
        <dbReference type="ARBA" id="ARBA00011076"/>
    </source>
</evidence>
<gene>
    <name evidence="7" type="ORF">EGW08_000589</name>
</gene>
<dbReference type="PROSITE" id="PS50088">
    <property type="entry name" value="ANK_REPEAT"/>
    <property type="match status" value="1"/>
</dbReference>
<reference evidence="7 8" key="1">
    <citation type="submission" date="2019-01" db="EMBL/GenBank/DDBJ databases">
        <title>A draft genome assembly of the solar-powered sea slug Elysia chlorotica.</title>
        <authorList>
            <person name="Cai H."/>
            <person name="Li Q."/>
            <person name="Fang X."/>
            <person name="Li J."/>
            <person name="Curtis N.E."/>
            <person name="Altenburger A."/>
            <person name="Shibata T."/>
            <person name="Feng M."/>
            <person name="Maeda T."/>
            <person name="Schwartz J.A."/>
            <person name="Shigenobu S."/>
            <person name="Lundholm N."/>
            <person name="Nishiyama T."/>
            <person name="Yang H."/>
            <person name="Hasebe M."/>
            <person name="Li S."/>
            <person name="Pierce S.K."/>
            <person name="Wang J."/>
        </authorList>
    </citation>
    <scope>NUCLEOTIDE SEQUENCE [LARGE SCALE GENOMIC DNA]</scope>
    <source>
        <strain evidence="7">EC2010</strain>
        <tissue evidence="7">Whole organism of an adult</tissue>
    </source>
</reference>
<dbReference type="EMBL" id="RQTK01000008">
    <property type="protein sequence ID" value="RUS91616.1"/>
    <property type="molecule type" value="Genomic_DNA"/>
</dbReference>
<accession>A0A3S1A1P4</accession>
<keyword evidence="8" id="KW-1185">Reference proteome</keyword>
<dbReference type="Gene3D" id="3.40.710.10">
    <property type="entry name" value="DD-peptidase/beta-lactamase superfamily"/>
    <property type="match status" value="1"/>
</dbReference>
<dbReference type="AlphaFoldDB" id="A0A3S1A1P4"/>
<protein>
    <recommendedName>
        <fullName evidence="3">glutaminase</fullName>
        <ecNumber evidence="3">3.5.1.2</ecNumber>
    </recommendedName>
</protein>
<evidence type="ECO:0000256" key="6">
    <source>
        <dbReference type="PROSITE-ProRule" id="PRU00023"/>
    </source>
</evidence>
<dbReference type="OrthoDB" id="9995210at2759"/>
<dbReference type="STRING" id="188477.A0A3S1A1P4"/>